<dbReference type="SUPFAM" id="SSF47473">
    <property type="entry name" value="EF-hand"/>
    <property type="match status" value="1"/>
</dbReference>
<keyword evidence="2" id="KW-0677">Repeat</keyword>
<dbReference type="InterPro" id="IPR001680">
    <property type="entry name" value="WD40_rpt"/>
</dbReference>
<feature type="repeat" description="WD" evidence="3">
    <location>
        <begin position="536"/>
        <end position="563"/>
    </location>
</feature>
<dbReference type="PANTHER" id="PTHR44324:SF1">
    <property type="entry name" value="WD REPEAT-CONTAINING PROTEIN 49"/>
    <property type="match status" value="1"/>
</dbReference>
<dbReference type="SMART" id="SM00320">
    <property type="entry name" value="WD40"/>
    <property type="match status" value="10"/>
</dbReference>
<dbReference type="PROSITE" id="PS00678">
    <property type="entry name" value="WD_REPEATS_1"/>
    <property type="match status" value="1"/>
</dbReference>
<dbReference type="SUPFAM" id="SSF50978">
    <property type="entry name" value="WD40 repeat-like"/>
    <property type="match status" value="2"/>
</dbReference>
<dbReference type="InterPro" id="IPR051242">
    <property type="entry name" value="WD-EF-hand_domain"/>
</dbReference>
<keyword evidence="1 3" id="KW-0853">WD repeat</keyword>
<gene>
    <name evidence="6" type="ORF">NDU88_001047</name>
</gene>
<dbReference type="GO" id="GO:0005509">
    <property type="term" value="F:calcium ion binding"/>
    <property type="evidence" value="ECO:0007669"/>
    <property type="project" value="InterPro"/>
</dbReference>
<dbReference type="InterPro" id="IPR011992">
    <property type="entry name" value="EF-hand-dom_pair"/>
</dbReference>
<dbReference type="PROSITE" id="PS50294">
    <property type="entry name" value="WD_REPEATS_REGION"/>
    <property type="match status" value="1"/>
</dbReference>
<feature type="compositionally biased region" description="Polar residues" evidence="4">
    <location>
        <begin position="1"/>
        <end position="18"/>
    </location>
</feature>
<name>A0AAV7LES5_PLEWA</name>
<dbReference type="InterPro" id="IPR036322">
    <property type="entry name" value="WD40_repeat_dom_sf"/>
</dbReference>
<evidence type="ECO:0000313" key="6">
    <source>
        <dbReference type="EMBL" id="KAJ1087888.1"/>
    </source>
</evidence>
<feature type="domain" description="EF-hand" evidence="5">
    <location>
        <begin position="79"/>
        <end position="114"/>
    </location>
</feature>
<dbReference type="Proteomes" id="UP001066276">
    <property type="component" value="Chromosome 11"/>
</dbReference>
<feature type="region of interest" description="Disordered" evidence="4">
    <location>
        <begin position="1"/>
        <end position="33"/>
    </location>
</feature>
<organism evidence="6 7">
    <name type="scientific">Pleurodeles waltl</name>
    <name type="common">Iberian ribbed newt</name>
    <dbReference type="NCBI Taxonomy" id="8319"/>
    <lineage>
        <taxon>Eukaryota</taxon>
        <taxon>Metazoa</taxon>
        <taxon>Chordata</taxon>
        <taxon>Craniata</taxon>
        <taxon>Vertebrata</taxon>
        <taxon>Euteleostomi</taxon>
        <taxon>Amphibia</taxon>
        <taxon>Batrachia</taxon>
        <taxon>Caudata</taxon>
        <taxon>Salamandroidea</taxon>
        <taxon>Salamandridae</taxon>
        <taxon>Pleurodelinae</taxon>
        <taxon>Pleurodeles</taxon>
    </lineage>
</organism>
<evidence type="ECO:0000256" key="4">
    <source>
        <dbReference type="SAM" id="MobiDB-lite"/>
    </source>
</evidence>
<dbReference type="PANTHER" id="PTHR44324">
    <property type="entry name" value="WD40 REPEAT DOMAIN 95"/>
    <property type="match status" value="1"/>
</dbReference>
<dbReference type="PROSITE" id="PS50222">
    <property type="entry name" value="EF_HAND_2"/>
    <property type="match status" value="1"/>
</dbReference>
<dbReference type="Gene3D" id="2.130.10.10">
    <property type="entry name" value="YVTN repeat-like/Quinoprotein amine dehydrogenase"/>
    <property type="match status" value="3"/>
</dbReference>
<dbReference type="PROSITE" id="PS50082">
    <property type="entry name" value="WD_REPEATS_2"/>
    <property type="match status" value="3"/>
</dbReference>
<dbReference type="AlphaFoldDB" id="A0AAV7LES5"/>
<proteinExistence type="predicted"/>
<evidence type="ECO:0000256" key="3">
    <source>
        <dbReference type="PROSITE-ProRule" id="PRU00221"/>
    </source>
</evidence>
<dbReference type="Pfam" id="PF00400">
    <property type="entry name" value="WD40"/>
    <property type="match status" value="4"/>
</dbReference>
<dbReference type="InterPro" id="IPR002048">
    <property type="entry name" value="EF_hand_dom"/>
</dbReference>
<comment type="caution">
    <text evidence="6">The sequence shown here is derived from an EMBL/GenBank/DDBJ whole genome shotgun (WGS) entry which is preliminary data.</text>
</comment>
<dbReference type="InterPro" id="IPR015943">
    <property type="entry name" value="WD40/YVTN_repeat-like_dom_sf"/>
</dbReference>
<dbReference type="PRINTS" id="PR00320">
    <property type="entry name" value="GPROTEINBRPT"/>
</dbReference>
<dbReference type="InterPro" id="IPR020472">
    <property type="entry name" value="WD40_PAC1"/>
</dbReference>
<feature type="repeat" description="WD" evidence="3">
    <location>
        <begin position="399"/>
        <end position="432"/>
    </location>
</feature>
<accession>A0AAV7LES5</accession>
<sequence>MSTQHLSLQSESGASLKNNPPRAESDKEPQHATEHIENRLGIEEFVKLQMLFMSSKLSTPACMNREEFVKLTHTFIGQGKKQEYGELFDKIDVTRDGFINWDKLSSYMLLELYEKDERTKSLAVPQWKDIRLLMPVHKDIVQKIVFLKGSGRYLTLSKDGVLGVWGENLKLQRTLRIATDSVKPKDLWVISLVFLANVNKIAVAFTSKEICFYDLNSKQEFGCVCVYKVQGLEGTPVCLDYWNNPDDGNEAVLTFGDVLGQVQALVFTTALISLFERPASSTTDQETTMTINWPALVAGRHKCCYVLKHKLHENSWVRQVTYNGSLEAILSCTTSDDNTMVLAWVDRGKKRLKTTSLNISQGINAFDYHAVLNLIATAGVDNKVGLWNPYVISKSTGVLQGSMASVIAVQFMVGRKQLLSFSKDKVLRIWDVHHQLCIQRIANIFPKNVDFHLFFYFYEAHRRLFMSFNNHVTMLEVKQDIGKKVTSHEKSVTCVLFNSVFNQVISSDTGSTVNFFMIDTGQKVKQFTSCHGTAEISTMALDASGTRLLTGGTDGTVKMWDFNGHCHYNLNAGGGQAAEISQILVLKRTILVVGWERIITVFRMNTLTQFFVQPSEWKGGVHHQEDILCAAFLPPQTLVTGSYDGEIVIWNNSTENASRKLHHDPRKASKLKSASLVQQQGEIRSLSSSFSGRRSVSTGGFYDADADSNHAVTTLFFLEARKNTSATGGANLVSCGGSGYVRFWNIISCQLMAEFSAHSNMGSIIMTIDKRNQYLITADLDGWVKIWNIEEYCIDLSEKKETQPPPLVQSFQPHEDCVTHLETCEHGGHLLIISASADCTVRLSNVHGTKVGTFGQEEHWNIKDFAISPGGEIKPENEAIKQETHNLHAEDLLLVNSQGSVPTTEDKELPYKLSPWENTILGKQYKESNMQKEKAHTFYSEETMHNPIGTFSALNIGELEDLAHINKPDFVLNPEQYFGEHPERKSSKVVKLPTLSETLKAVFDEKSLFPKEILDREKKAKQRHVEMFCEGKIKIIKKPRSLSEK</sequence>
<feature type="compositionally biased region" description="Basic and acidic residues" evidence="4">
    <location>
        <begin position="23"/>
        <end position="33"/>
    </location>
</feature>
<evidence type="ECO:0000256" key="1">
    <source>
        <dbReference type="ARBA" id="ARBA00022574"/>
    </source>
</evidence>
<evidence type="ECO:0000259" key="5">
    <source>
        <dbReference type="PROSITE" id="PS50222"/>
    </source>
</evidence>
<reference evidence="6" key="1">
    <citation type="journal article" date="2022" name="bioRxiv">
        <title>Sequencing and chromosome-scale assembly of the giantPleurodeles waltlgenome.</title>
        <authorList>
            <person name="Brown T."/>
            <person name="Elewa A."/>
            <person name="Iarovenko S."/>
            <person name="Subramanian E."/>
            <person name="Araus A.J."/>
            <person name="Petzold A."/>
            <person name="Susuki M."/>
            <person name="Suzuki K.-i.T."/>
            <person name="Hayashi T."/>
            <person name="Toyoda A."/>
            <person name="Oliveira C."/>
            <person name="Osipova E."/>
            <person name="Leigh N.D."/>
            <person name="Simon A."/>
            <person name="Yun M.H."/>
        </authorList>
    </citation>
    <scope>NUCLEOTIDE SEQUENCE</scope>
    <source>
        <strain evidence="6">20211129_DDA</strain>
        <tissue evidence="6">Liver</tissue>
    </source>
</reference>
<evidence type="ECO:0000313" key="7">
    <source>
        <dbReference type="Proteomes" id="UP001066276"/>
    </source>
</evidence>
<evidence type="ECO:0000256" key="2">
    <source>
        <dbReference type="ARBA" id="ARBA00022737"/>
    </source>
</evidence>
<dbReference type="InterPro" id="IPR019775">
    <property type="entry name" value="WD40_repeat_CS"/>
</dbReference>
<feature type="repeat" description="WD" evidence="3">
    <location>
        <begin position="620"/>
        <end position="660"/>
    </location>
</feature>
<dbReference type="EMBL" id="JANPWB010000015">
    <property type="protein sequence ID" value="KAJ1087888.1"/>
    <property type="molecule type" value="Genomic_DNA"/>
</dbReference>
<protein>
    <recommendedName>
        <fullName evidence="5">EF-hand domain-containing protein</fullName>
    </recommendedName>
</protein>
<keyword evidence="7" id="KW-1185">Reference proteome</keyword>